<evidence type="ECO:0000259" key="11">
    <source>
        <dbReference type="SMART" id="SM00984"/>
    </source>
</evidence>
<dbReference type="Pfam" id="PF00984">
    <property type="entry name" value="UDPG_MGDP_dh"/>
    <property type="match status" value="1"/>
</dbReference>
<dbReference type="InterPro" id="IPR008927">
    <property type="entry name" value="6-PGluconate_DH-like_C_sf"/>
</dbReference>
<feature type="binding site" evidence="9">
    <location>
        <begin position="142"/>
        <end position="145"/>
    </location>
    <ligand>
        <name>substrate</name>
    </ligand>
</feature>
<dbReference type="RefSeq" id="WP_045682982.1">
    <property type="nucleotide sequence ID" value="NZ_CP010803.1"/>
</dbReference>
<evidence type="ECO:0000256" key="3">
    <source>
        <dbReference type="ARBA" id="ARBA00012954"/>
    </source>
</evidence>
<evidence type="ECO:0000256" key="6">
    <source>
        <dbReference type="ARBA" id="ARBA00047473"/>
    </source>
</evidence>
<feature type="binding site" evidence="10">
    <location>
        <position position="83"/>
    </location>
    <ligand>
        <name>NAD(+)</name>
        <dbReference type="ChEBI" id="CHEBI:57540"/>
    </ligand>
</feature>
<dbReference type="Pfam" id="PF03720">
    <property type="entry name" value="UDPG_MGDP_dh_C"/>
    <property type="match status" value="1"/>
</dbReference>
<feature type="binding site" evidence="9">
    <location>
        <position position="388"/>
    </location>
    <ligand>
        <name>substrate</name>
    </ligand>
</feature>
<dbReference type="Pfam" id="PF03721">
    <property type="entry name" value="UDPG_MGDP_dh_N"/>
    <property type="match status" value="1"/>
</dbReference>
<feature type="binding site" evidence="9">
    <location>
        <position position="307"/>
    </location>
    <ligand>
        <name>substrate</name>
    </ligand>
</feature>
<evidence type="ECO:0000256" key="9">
    <source>
        <dbReference type="PIRSR" id="PIRSR500134-2"/>
    </source>
</evidence>
<dbReference type="PIRSF" id="PIRSF000124">
    <property type="entry name" value="UDPglc_GDPman_dh"/>
    <property type="match status" value="1"/>
</dbReference>
<dbReference type="KEGG" id="mey:TM49_16845"/>
<sequence>MKIAVAGIGYVGLSNAILLAQNNEVIAVDISPDRVADLNNKISPIVDNEIEDFLRNRKLNLFATTEYGVAYKDASFVIVATPTNYDSVNNYFDTSSVEAVIKQVKEINPSATVVVKSTVPVGFIERMRSELNTNMVMFSPEFLREGRALYDNLHPSRIIVGERSERARQFADLLLGGAITKDVPVLFTDPSEAEAIKLFANTYLAMRVAYFNELDSYAMSHGMDSKQIIEGVGLDPRIGSHYNNPSFGYGGYCLPKDTKQLLANYSEVPQNLIRAIVDANRTRKDYLADQIIAKSPKTVGIYRLVMKAGSDNFRQSSIQGIMKRVKAKGIDVIVYEPVLDAPEFFKSPVVNELSEFKAKSDVIVANRVTADISDVIDKVFTRDLFGAD</sequence>
<dbReference type="EC" id="1.1.1.22" evidence="3 7"/>
<dbReference type="Gene3D" id="3.40.50.720">
    <property type="entry name" value="NAD(P)-binding Rossmann-like Domain"/>
    <property type="match status" value="2"/>
</dbReference>
<name>A0A0D5LS11_MAREN</name>
<evidence type="ECO:0000256" key="7">
    <source>
        <dbReference type="PIRNR" id="PIRNR000124"/>
    </source>
</evidence>
<feature type="binding site" evidence="9">
    <location>
        <position position="306"/>
    </location>
    <ligand>
        <name>substrate</name>
    </ligand>
</feature>
<evidence type="ECO:0000313" key="12">
    <source>
        <dbReference type="EMBL" id="AJY46974.1"/>
    </source>
</evidence>
<dbReference type="SUPFAM" id="SSF51735">
    <property type="entry name" value="NAD(P)-binding Rossmann-fold domains"/>
    <property type="match status" value="1"/>
</dbReference>
<dbReference type="InterPro" id="IPR028357">
    <property type="entry name" value="UDPglc_DH_bac"/>
</dbReference>
<keyword evidence="4 7" id="KW-0560">Oxidoreductase</keyword>
<dbReference type="InterPro" id="IPR014026">
    <property type="entry name" value="UDP-Glc/GDP-Man_DH_dimer"/>
</dbReference>
<evidence type="ECO:0000256" key="1">
    <source>
        <dbReference type="ARBA" id="ARBA00004701"/>
    </source>
</evidence>
<keyword evidence="13" id="KW-1185">Reference proteome</keyword>
<dbReference type="HOGENOM" id="CLU_023810_2_0_5"/>
<feature type="binding site" evidence="10">
    <location>
        <position position="118"/>
    </location>
    <ligand>
        <name>NAD(+)</name>
        <dbReference type="ChEBI" id="CHEBI:57540"/>
    </ligand>
</feature>
<dbReference type="GO" id="GO:0000271">
    <property type="term" value="P:polysaccharide biosynthetic process"/>
    <property type="evidence" value="ECO:0007669"/>
    <property type="project" value="InterPro"/>
</dbReference>
<dbReference type="SUPFAM" id="SSF52413">
    <property type="entry name" value="UDP-glucose/GDP-mannose dehydrogenase C-terminal domain"/>
    <property type="match status" value="1"/>
</dbReference>
<organism evidence="12 13">
    <name type="scientific">Martelella endophytica</name>
    <dbReference type="NCBI Taxonomy" id="1486262"/>
    <lineage>
        <taxon>Bacteria</taxon>
        <taxon>Pseudomonadati</taxon>
        <taxon>Pseudomonadota</taxon>
        <taxon>Alphaproteobacteria</taxon>
        <taxon>Hyphomicrobiales</taxon>
        <taxon>Aurantimonadaceae</taxon>
        <taxon>Martelella</taxon>
    </lineage>
</organism>
<dbReference type="InterPro" id="IPR036220">
    <property type="entry name" value="UDP-Glc/GDP-Man_DH_C_sf"/>
</dbReference>
<reference evidence="12 13" key="1">
    <citation type="journal article" date="2015" name="Genome Announc.">
        <title>Complete genome sequence of Martelella endophytica YC6887, which has antifungal activity associated with a halophyte.</title>
        <authorList>
            <person name="Khan A."/>
            <person name="Khan H."/>
            <person name="Chung E.J."/>
            <person name="Hossain M.T."/>
            <person name="Chung Y.R."/>
        </authorList>
    </citation>
    <scope>NUCLEOTIDE SEQUENCE [LARGE SCALE GENOMIC DNA]</scope>
    <source>
        <strain evidence="12">YC6887</strain>
    </source>
</reference>
<dbReference type="PATRIC" id="fig|1486262.3.peg.3484"/>
<dbReference type="SUPFAM" id="SSF48179">
    <property type="entry name" value="6-phosphogluconate dehydrogenase C-terminal domain-like"/>
    <property type="match status" value="1"/>
</dbReference>
<proteinExistence type="inferred from homology"/>
<dbReference type="OrthoDB" id="9803238at2"/>
<evidence type="ECO:0000256" key="8">
    <source>
        <dbReference type="PIRSR" id="PIRSR500134-1"/>
    </source>
</evidence>
<feature type="binding site" evidence="9">
    <location>
        <position position="250"/>
    </location>
    <ligand>
        <name>substrate</name>
    </ligand>
</feature>
<dbReference type="GO" id="GO:0051287">
    <property type="term" value="F:NAD binding"/>
    <property type="evidence" value="ECO:0007669"/>
    <property type="project" value="InterPro"/>
</dbReference>
<protein>
    <recommendedName>
        <fullName evidence="3 7">UDP-glucose 6-dehydrogenase</fullName>
        <ecNumber evidence="3 7">1.1.1.22</ecNumber>
    </recommendedName>
</protein>
<evidence type="ECO:0000256" key="4">
    <source>
        <dbReference type="ARBA" id="ARBA00023002"/>
    </source>
</evidence>
<dbReference type="PANTHER" id="PTHR43750">
    <property type="entry name" value="UDP-GLUCOSE 6-DEHYDROGENASE TUAD"/>
    <property type="match status" value="1"/>
</dbReference>
<dbReference type="GO" id="GO:0003979">
    <property type="term" value="F:UDP-glucose 6-dehydrogenase activity"/>
    <property type="evidence" value="ECO:0007669"/>
    <property type="project" value="UniProtKB-EC"/>
</dbReference>
<dbReference type="Gene3D" id="1.10.1040.10">
    <property type="entry name" value="N-(1-d-carboxylethyl)-l-norvaline Dehydrogenase, domain 2"/>
    <property type="match status" value="1"/>
</dbReference>
<dbReference type="InterPro" id="IPR017476">
    <property type="entry name" value="UDP-Glc/GDP-Man"/>
</dbReference>
<dbReference type="AlphaFoldDB" id="A0A0D5LS11"/>
<dbReference type="InterPro" id="IPR001732">
    <property type="entry name" value="UDP-Glc/GDP-Man_DH_N"/>
</dbReference>
<comment type="catalytic activity">
    <reaction evidence="6 7">
        <text>UDP-alpha-D-glucose + 2 NAD(+) + H2O = UDP-alpha-D-glucuronate + 2 NADH + 3 H(+)</text>
        <dbReference type="Rhea" id="RHEA:23596"/>
        <dbReference type="ChEBI" id="CHEBI:15377"/>
        <dbReference type="ChEBI" id="CHEBI:15378"/>
        <dbReference type="ChEBI" id="CHEBI:57540"/>
        <dbReference type="ChEBI" id="CHEBI:57945"/>
        <dbReference type="ChEBI" id="CHEBI:58052"/>
        <dbReference type="ChEBI" id="CHEBI:58885"/>
        <dbReference type="EC" id="1.1.1.22"/>
    </reaction>
</comment>
<feature type="binding site" evidence="10">
    <location>
        <position position="29"/>
    </location>
    <ligand>
        <name>NAD(+)</name>
        <dbReference type="ChEBI" id="CHEBI:57540"/>
    </ligand>
</feature>
<feature type="binding site" evidence="9">
    <location>
        <position position="197"/>
    </location>
    <ligand>
        <name>substrate</name>
    </ligand>
</feature>
<dbReference type="EMBL" id="CP010803">
    <property type="protein sequence ID" value="AJY46974.1"/>
    <property type="molecule type" value="Genomic_DNA"/>
</dbReference>
<dbReference type="STRING" id="1486262.TM49_16845"/>
<feature type="domain" description="UDP-glucose/GDP-mannose dehydrogenase C-terminal" evidence="11">
    <location>
        <begin position="300"/>
        <end position="387"/>
    </location>
</feature>
<dbReference type="PIRSF" id="PIRSF500134">
    <property type="entry name" value="UDPglc_DH_bac"/>
    <property type="match status" value="1"/>
</dbReference>
<dbReference type="GO" id="GO:0006065">
    <property type="term" value="P:UDP-glucuronate biosynthetic process"/>
    <property type="evidence" value="ECO:0007669"/>
    <property type="project" value="UniProtKB-UniPathway"/>
</dbReference>
<evidence type="ECO:0000256" key="5">
    <source>
        <dbReference type="ARBA" id="ARBA00023027"/>
    </source>
</evidence>
<evidence type="ECO:0000256" key="2">
    <source>
        <dbReference type="ARBA" id="ARBA00006601"/>
    </source>
</evidence>
<feature type="binding site" evidence="10">
    <location>
        <position position="145"/>
    </location>
    <ligand>
        <name>NAD(+)</name>
        <dbReference type="ChEBI" id="CHEBI:57540"/>
    </ligand>
</feature>
<gene>
    <name evidence="12" type="ORF">TM49_16845</name>
</gene>
<evidence type="ECO:0000256" key="10">
    <source>
        <dbReference type="PIRSR" id="PIRSR500134-3"/>
    </source>
</evidence>
<dbReference type="InterPro" id="IPR013328">
    <property type="entry name" value="6PGD_dom2"/>
</dbReference>
<dbReference type="Proteomes" id="UP000032611">
    <property type="component" value="Chromosome"/>
</dbReference>
<dbReference type="PANTHER" id="PTHR43750:SF2">
    <property type="entry name" value="UDP-GLUCOSE 6-DEHYDROGENASE"/>
    <property type="match status" value="1"/>
</dbReference>
<feature type="binding site" evidence="10">
    <location>
        <position position="314"/>
    </location>
    <ligand>
        <name>NAD(+)</name>
        <dbReference type="ChEBI" id="CHEBI:57540"/>
    </ligand>
</feature>
<accession>A0A0D5LS11</accession>
<feature type="binding site" evidence="10">
    <location>
        <position position="256"/>
    </location>
    <ligand>
        <name>NAD(+)</name>
        <dbReference type="ChEBI" id="CHEBI:57540"/>
    </ligand>
</feature>
<dbReference type="InterPro" id="IPR014027">
    <property type="entry name" value="UDP-Glc/GDP-Man_DH_C"/>
</dbReference>
<dbReference type="UniPathway" id="UPA00038">
    <property type="reaction ID" value="UER00491"/>
</dbReference>
<feature type="active site" description="Nucleophile" evidence="8">
    <location>
        <position position="253"/>
    </location>
</feature>
<dbReference type="NCBIfam" id="TIGR03026">
    <property type="entry name" value="NDP-sugDHase"/>
    <property type="match status" value="1"/>
</dbReference>
<evidence type="ECO:0000313" key="13">
    <source>
        <dbReference type="Proteomes" id="UP000032611"/>
    </source>
</evidence>
<feature type="binding site" evidence="9">
    <location>
        <begin position="242"/>
        <end position="246"/>
    </location>
    <ligand>
        <name>substrate</name>
    </ligand>
</feature>
<dbReference type="SMART" id="SM00984">
    <property type="entry name" value="UDPG_MGDP_dh_C"/>
    <property type="match status" value="1"/>
</dbReference>
<comment type="pathway">
    <text evidence="1">Nucleotide-sugar biosynthesis; UDP-alpha-D-glucuronate biosynthesis; UDP-alpha-D-glucuronate from UDP-alpha-D-glucose: step 1/1.</text>
</comment>
<comment type="similarity">
    <text evidence="2 7">Belongs to the UDP-glucose/GDP-mannose dehydrogenase family.</text>
</comment>
<dbReference type="InterPro" id="IPR036291">
    <property type="entry name" value="NAD(P)-bd_dom_sf"/>
</dbReference>
<keyword evidence="5 7" id="KW-0520">NAD</keyword>
<feature type="binding site" evidence="10">
    <location>
        <position position="34"/>
    </location>
    <ligand>
        <name>NAD(+)</name>
        <dbReference type="ChEBI" id="CHEBI:57540"/>
    </ligand>
</feature>